<gene>
    <name evidence="1" type="ORF">CLV60_105219</name>
</gene>
<dbReference type="SUPFAM" id="SSF46689">
    <property type="entry name" value="Homeodomain-like"/>
    <property type="match status" value="1"/>
</dbReference>
<sequence>MTYRDFITSDHKVMLGKPVIKGTRLTVELILRKLGEGATQADLMHMYPDLNSESIQAVLQYAAEVIANEENLEAAR</sequence>
<dbReference type="OrthoDB" id="1494556at2"/>
<comment type="caution">
    <text evidence="1">The sequence shown here is derived from an EMBL/GenBank/DDBJ whole genome shotgun (WGS) entry which is preliminary data.</text>
</comment>
<name>A0A2P8G606_9BACT</name>
<dbReference type="Proteomes" id="UP000241964">
    <property type="component" value="Unassembled WGS sequence"/>
</dbReference>
<dbReference type="EMBL" id="PYAS01000005">
    <property type="protein sequence ID" value="PSL29377.1"/>
    <property type="molecule type" value="Genomic_DNA"/>
</dbReference>
<accession>A0A2P8G606</accession>
<protein>
    <submittedName>
        <fullName evidence="1">Uncharacterized protein (DUF433 family)</fullName>
    </submittedName>
</protein>
<reference evidence="1 2" key="1">
    <citation type="submission" date="2018-03" db="EMBL/GenBank/DDBJ databases">
        <title>Genomic Encyclopedia of Archaeal and Bacterial Type Strains, Phase II (KMG-II): from individual species to whole genera.</title>
        <authorList>
            <person name="Goeker M."/>
        </authorList>
    </citation>
    <scope>NUCLEOTIDE SEQUENCE [LARGE SCALE GENOMIC DNA]</scope>
    <source>
        <strain evidence="1 2">DSM 29057</strain>
    </source>
</reference>
<dbReference type="InterPro" id="IPR036388">
    <property type="entry name" value="WH-like_DNA-bd_sf"/>
</dbReference>
<dbReference type="PANTHER" id="PTHR34849:SF3">
    <property type="entry name" value="SSR2962 PROTEIN"/>
    <property type="match status" value="1"/>
</dbReference>
<organism evidence="1 2">
    <name type="scientific">Dyadobacter jiangsuensis</name>
    <dbReference type="NCBI Taxonomy" id="1591085"/>
    <lineage>
        <taxon>Bacteria</taxon>
        <taxon>Pseudomonadati</taxon>
        <taxon>Bacteroidota</taxon>
        <taxon>Cytophagia</taxon>
        <taxon>Cytophagales</taxon>
        <taxon>Spirosomataceae</taxon>
        <taxon>Dyadobacter</taxon>
    </lineage>
</organism>
<dbReference type="Pfam" id="PF04255">
    <property type="entry name" value="DUF433"/>
    <property type="match status" value="1"/>
</dbReference>
<dbReference type="Gene3D" id="1.10.10.10">
    <property type="entry name" value="Winged helix-like DNA-binding domain superfamily/Winged helix DNA-binding domain"/>
    <property type="match status" value="1"/>
</dbReference>
<evidence type="ECO:0000313" key="2">
    <source>
        <dbReference type="Proteomes" id="UP000241964"/>
    </source>
</evidence>
<proteinExistence type="predicted"/>
<keyword evidence="2" id="KW-1185">Reference proteome</keyword>
<dbReference type="AlphaFoldDB" id="A0A2P8G606"/>
<evidence type="ECO:0000313" key="1">
    <source>
        <dbReference type="EMBL" id="PSL29377.1"/>
    </source>
</evidence>
<dbReference type="RefSeq" id="WP_106595659.1">
    <property type="nucleotide sequence ID" value="NZ_PYAS01000005.1"/>
</dbReference>
<dbReference type="InterPro" id="IPR007367">
    <property type="entry name" value="DUF433"/>
</dbReference>
<dbReference type="InterPro" id="IPR009057">
    <property type="entry name" value="Homeodomain-like_sf"/>
</dbReference>
<dbReference type="PANTHER" id="PTHR34849">
    <property type="entry name" value="SSL5025 PROTEIN"/>
    <property type="match status" value="1"/>
</dbReference>